<dbReference type="Pfam" id="PF00156">
    <property type="entry name" value="Pribosyltran"/>
    <property type="match status" value="1"/>
</dbReference>
<feature type="domain" description="Phosphoribosyltransferase" evidence="2">
    <location>
        <begin position="136"/>
        <end position="223"/>
    </location>
</feature>
<evidence type="ECO:0000313" key="4">
    <source>
        <dbReference type="Proteomes" id="UP000190852"/>
    </source>
</evidence>
<protein>
    <submittedName>
        <fullName evidence="3">ComF family protein</fullName>
    </submittedName>
</protein>
<dbReference type="RefSeq" id="WP_079684456.1">
    <property type="nucleotide sequence ID" value="NZ_FUYQ01000029.1"/>
</dbReference>
<dbReference type="InterPro" id="IPR051910">
    <property type="entry name" value="ComF/GntX_DNA_util-trans"/>
</dbReference>
<dbReference type="PANTHER" id="PTHR47505:SF1">
    <property type="entry name" value="DNA UTILIZATION PROTEIN YHGH"/>
    <property type="match status" value="1"/>
</dbReference>
<dbReference type="PANTHER" id="PTHR47505">
    <property type="entry name" value="DNA UTILIZATION PROTEIN YHGH"/>
    <property type="match status" value="1"/>
</dbReference>
<dbReference type="Proteomes" id="UP000190852">
    <property type="component" value="Unassembled WGS sequence"/>
</dbReference>
<keyword evidence="4" id="KW-1185">Reference proteome</keyword>
<dbReference type="SUPFAM" id="SSF53271">
    <property type="entry name" value="PRTase-like"/>
    <property type="match status" value="1"/>
</dbReference>
<accession>A0A1T5ENG4</accession>
<organism evidence="3 4">
    <name type="scientific">Parabacteroides chartae</name>
    <dbReference type="NCBI Taxonomy" id="1037355"/>
    <lineage>
        <taxon>Bacteria</taxon>
        <taxon>Pseudomonadati</taxon>
        <taxon>Bacteroidota</taxon>
        <taxon>Bacteroidia</taxon>
        <taxon>Bacteroidales</taxon>
        <taxon>Tannerellaceae</taxon>
        <taxon>Parabacteroides</taxon>
    </lineage>
</organism>
<proteinExistence type="inferred from homology"/>
<comment type="similarity">
    <text evidence="1">Belongs to the ComF/GntX family.</text>
</comment>
<name>A0A1T5ENG4_9BACT</name>
<evidence type="ECO:0000259" key="2">
    <source>
        <dbReference type="Pfam" id="PF00156"/>
    </source>
</evidence>
<dbReference type="EMBL" id="FUYQ01000029">
    <property type="protein sequence ID" value="SKB85484.1"/>
    <property type="molecule type" value="Genomic_DNA"/>
</dbReference>
<dbReference type="CDD" id="cd06223">
    <property type="entry name" value="PRTases_typeI"/>
    <property type="match status" value="1"/>
</dbReference>
<gene>
    <name evidence="3" type="ORF">SAMN05660349_03065</name>
</gene>
<evidence type="ECO:0000313" key="3">
    <source>
        <dbReference type="EMBL" id="SKB85484.1"/>
    </source>
</evidence>
<dbReference type="InterPro" id="IPR000836">
    <property type="entry name" value="PRTase_dom"/>
</dbReference>
<evidence type="ECO:0000256" key="1">
    <source>
        <dbReference type="ARBA" id="ARBA00008007"/>
    </source>
</evidence>
<dbReference type="InterPro" id="IPR029057">
    <property type="entry name" value="PRTase-like"/>
</dbReference>
<dbReference type="AlphaFoldDB" id="A0A1T5ENG4"/>
<reference evidence="4" key="1">
    <citation type="submission" date="2017-02" db="EMBL/GenBank/DDBJ databases">
        <authorList>
            <person name="Varghese N."/>
            <person name="Submissions S."/>
        </authorList>
    </citation>
    <scope>NUCLEOTIDE SEQUENCE [LARGE SCALE GENOMIC DNA]</scope>
    <source>
        <strain evidence="4">DSM 24967</strain>
    </source>
</reference>
<sequence>MKLWNDLLHLFFPRLCLLCDEPLVEGEKTLCLSCLYSLPRTHFHKRPFNPAEQLFAGKTPVTKATSYLYYEKGGMVQQLIYAIKYRGEKEAGFQMGKLAAAELYKEDFFEGIDLIIPVPLHPGRQRSRGYNQAECIARGIASVAHIPVDCRSLVRKRQTNTQTHKNVFERWTNVQDIFHVNTPQKLTGKHILLVDDVLTTGATIEACAQRINAIEGAHISILTLSIA</sequence>
<dbReference type="Gene3D" id="3.40.50.2020">
    <property type="match status" value="1"/>
</dbReference>